<accession>A0A238YDA2</accession>
<dbReference type="CDD" id="cd00085">
    <property type="entry name" value="HNHc"/>
    <property type="match status" value="1"/>
</dbReference>
<gene>
    <name evidence="3" type="ORF">SAMN06266787_11115</name>
</gene>
<organism evidence="3 4">
    <name type="scientific">Halorubrum ezzemoulense</name>
    <name type="common">Halorubrum chaoviator</name>
    <dbReference type="NCBI Taxonomy" id="337243"/>
    <lineage>
        <taxon>Archaea</taxon>
        <taxon>Methanobacteriati</taxon>
        <taxon>Methanobacteriota</taxon>
        <taxon>Stenosarchaea group</taxon>
        <taxon>Halobacteria</taxon>
        <taxon>Halobacteriales</taxon>
        <taxon>Haloferacaceae</taxon>
        <taxon>Halorubrum</taxon>
    </lineage>
</organism>
<dbReference type="Proteomes" id="UP000198297">
    <property type="component" value="Unassembled WGS sequence"/>
</dbReference>
<sequence length="242" mass="27262">MSDDEFRQAVRNAWGGACLVCGRSPDGWLNTTSGERRQDKLSLHHLNGDDTDDRVANVIPLCQSCHVHIHKVDEPPYRQWHRQLPIEHRNAWNAHYKEYYEGPRLTSEEAERLFGDDDGTPESEKYRQHEPSPAADGDEPVEATSDAASDQGEIPNSSPRDDEPSTATETDGSPESAPGTESIGITFVPARSPRRRIRFVKRDDGPGWWRIDDEWTGCRWRPVGREPVTDVERMGGSGFDGE</sequence>
<dbReference type="EMBL" id="FZNK01000011">
    <property type="protein sequence ID" value="SNR69040.1"/>
    <property type="molecule type" value="Genomic_DNA"/>
</dbReference>
<evidence type="ECO:0000313" key="4">
    <source>
        <dbReference type="Proteomes" id="UP000198297"/>
    </source>
</evidence>
<protein>
    <recommendedName>
        <fullName evidence="2">HNH nuclease domain-containing protein</fullName>
    </recommendedName>
</protein>
<evidence type="ECO:0000313" key="3">
    <source>
        <dbReference type="EMBL" id="SNR69040.1"/>
    </source>
</evidence>
<proteinExistence type="predicted"/>
<name>A0A238YDA2_HALEZ</name>
<feature type="region of interest" description="Disordered" evidence="1">
    <location>
        <begin position="113"/>
        <end position="189"/>
    </location>
</feature>
<reference evidence="3 4" key="1">
    <citation type="submission" date="2017-06" db="EMBL/GenBank/DDBJ databases">
        <authorList>
            <person name="Kim H.J."/>
            <person name="Triplett B.A."/>
        </authorList>
    </citation>
    <scope>NUCLEOTIDE SEQUENCE [LARGE SCALE GENOMIC DNA]</scope>
    <source>
        <strain evidence="3 4">DSM 19316</strain>
    </source>
</reference>
<dbReference type="InterPro" id="IPR003615">
    <property type="entry name" value="HNH_nuc"/>
</dbReference>
<evidence type="ECO:0000256" key="1">
    <source>
        <dbReference type="SAM" id="MobiDB-lite"/>
    </source>
</evidence>
<dbReference type="SMART" id="SM00507">
    <property type="entry name" value="HNHc"/>
    <property type="match status" value="1"/>
</dbReference>
<dbReference type="Gene3D" id="3.30.40.190">
    <property type="match status" value="1"/>
</dbReference>
<dbReference type="AlphaFoldDB" id="A0A238YDA2"/>
<dbReference type="RefSeq" id="WP_167373116.1">
    <property type="nucleotide sequence ID" value="NZ_FZNK01000011.1"/>
</dbReference>
<evidence type="ECO:0000259" key="2">
    <source>
        <dbReference type="SMART" id="SM00507"/>
    </source>
</evidence>
<feature type="domain" description="HNH nuclease" evidence="2">
    <location>
        <begin position="5"/>
        <end position="67"/>
    </location>
</feature>